<name>A0A4R1PRP0_9GAMM</name>
<accession>A0A4R1PRP0</accession>
<evidence type="ECO:0000313" key="1">
    <source>
        <dbReference type="EMBL" id="TCL32511.1"/>
    </source>
</evidence>
<reference evidence="1 2" key="1">
    <citation type="submission" date="2019-03" db="EMBL/GenBank/DDBJ databases">
        <title>Genomic Encyclopedia of Type Strains, Phase IV (KMG-IV): sequencing the most valuable type-strain genomes for metagenomic binning, comparative biology and taxonomic classification.</title>
        <authorList>
            <person name="Goeker M."/>
        </authorList>
    </citation>
    <scope>NUCLEOTIDE SEQUENCE [LARGE SCALE GENOMIC DNA]</scope>
    <source>
        <strain evidence="1 2">DSM 2286</strain>
    </source>
</reference>
<dbReference type="Gene3D" id="1.10.10.10">
    <property type="entry name" value="Winged helix-like DNA-binding domain superfamily/Winged helix DNA-binding domain"/>
    <property type="match status" value="1"/>
</dbReference>
<gene>
    <name evidence="1" type="ORF">EV691_10737</name>
</gene>
<dbReference type="InterPro" id="IPR036388">
    <property type="entry name" value="WH-like_DNA-bd_sf"/>
</dbReference>
<sequence>MRLKPPASSPEAGAYAGLSGHASAPLSAAVAGHAAGRRPRALSEKQRRGLLGTAAARVAEEARERKRRWLRRLDTIHASGCRTKRQRWDALAAMAEPMLARLDLATLALGWLDENGAFRLNRQRGLAEDTGLSECRVSRTLSALEAAGYVRRRVRRIFKHGQQWVTRVTIHLRPRFFIDLGLGHQLAEARTRKKAQRESLLRGVKVREQQAAIQELGAAMQRKSSHRKAQAVRKAKVVKLAEAHELNRNRAKAAAAHTLAVDNPDWSLAEIRAELDRLFPPA</sequence>
<dbReference type="EMBL" id="SMMU01000007">
    <property type="protein sequence ID" value="TCL32511.1"/>
    <property type="molecule type" value="Genomic_DNA"/>
</dbReference>
<dbReference type="AlphaFoldDB" id="A0A4R1PRP0"/>
<protein>
    <submittedName>
        <fullName evidence="1">Uncharacterized protein</fullName>
    </submittedName>
</protein>
<evidence type="ECO:0000313" key="2">
    <source>
        <dbReference type="Proteomes" id="UP000295169"/>
    </source>
</evidence>
<proteinExistence type="predicted"/>
<dbReference type="SUPFAM" id="SSF46785">
    <property type="entry name" value="Winged helix' DNA-binding domain"/>
    <property type="match status" value="1"/>
</dbReference>
<dbReference type="Proteomes" id="UP000295169">
    <property type="component" value="Unassembled WGS sequence"/>
</dbReference>
<dbReference type="RefSeq" id="WP_131302430.1">
    <property type="nucleotide sequence ID" value="NZ_JBHLST010000116.1"/>
</dbReference>
<comment type="caution">
    <text evidence="1">The sequence shown here is derived from an EMBL/GenBank/DDBJ whole genome shotgun (WGS) entry which is preliminary data.</text>
</comment>
<dbReference type="InterPro" id="IPR036390">
    <property type="entry name" value="WH_DNA-bd_sf"/>
</dbReference>
<organism evidence="1 2">
    <name type="scientific">Azotobacter chroococcum</name>
    <dbReference type="NCBI Taxonomy" id="353"/>
    <lineage>
        <taxon>Bacteria</taxon>
        <taxon>Pseudomonadati</taxon>
        <taxon>Pseudomonadota</taxon>
        <taxon>Gammaproteobacteria</taxon>
        <taxon>Pseudomonadales</taxon>
        <taxon>Pseudomonadaceae</taxon>
        <taxon>Azotobacter</taxon>
    </lineage>
</organism>